<dbReference type="GO" id="GO:0004867">
    <property type="term" value="F:serine-type endopeptidase inhibitor activity"/>
    <property type="evidence" value="ECO:0007669"/>
    <property type="project" value="UniProtKB-KW"/>
</dbReference>
<evidence type="ECO:0000256" key="5">
    <source>
        <dbReference type="SAM" id="SignalP"/>
    </source>
</evidence>
<dbReference type="GeneID" id="106666333"/>
<evidence type="ECO:0000256" key="4">
    <source>
        <dbReference type="SAM" id="MobiDB-lite"/>
    </source>
</evidence>
<dbReference type="Proteomes" id="UP000494040">
    <property type="component" value="Unassembled WGS sequence"/>
</dbReference>
<dbReference type="Gene3D" id="3.30.497.10">
    <property type="entry name" value="Antithrombin, subunit I, domain 2"/>
    <property type="match status" value="2"/>
</dbReference>
<evidence type="ECO:0000256" key="2">
    <source>
        <dbReference type="ARBA" id="ARBA00022900"/>
    </source>
</evidence>
<dbReference type="InterPro" id="IPR023796">
    <property type="entry name" value="Serpin_dom"/>
</dbReference>
<keyword evidence="2" id="KW-0722">Serine protease inhibitor</keyword>
<dbReference type="KEGG" id="clec:106666333"/>
<dbReference type="InterPro" id="IPR023795">
    <property type="entry name" value="Serpin_CS"/>
</dbReference>
<comment type="similarity">
    <text evidence="3">Belongs to the serpin family.</text>
</comment>
<feature type="domain" description="Serpin" evidence="6">
    <location>
        <begin position="34"/>
        <end position="439"/>
    </location>
</feature>
<dbReference type="AlphaFoldDB" id="A0A8I6RSQ7"/>
<protein>
    <recommendedName>
        <fullName evidence="6">Serpin domain-containing protein</fullName>
    </recommendedName>
</protein>
<feature type="region of interest" description="Disordered" evidence="4">
    <location>
        <begin position="388"/>
        <end position="408"/>
    </location>
</feature>
<dbReference type="InterPro" id="IPR042185">
    <property type="entry name" value="Serpin_sf_2"/>
</dbReference>
<evidence type="ECO:0000256" key="1">
    <source>
        <dbReference type="ARBA" id="ARBA00022690"/>
    </source>
</evidence>
<dbReference type="RefSeq" id="XP_014248924.1">
    <property type="nucleotide sequence ID" value="XM_014393438.2"/>
</dbReference>
<feature type="compositionally biased region" description="Polar residues" evidence="4">
    <location>
        <begin position="388"/>
        <end position="400"/>
    </location>
</feature>
<dbReference type="OrthoDB" id="671595at2759"/>
<reference evidence="7" key="1">
    <citation type="submission" date="2022-01" db="UniProtKB">
        <authorList>
            <consortium name="EnsemblMetazoa"/>
        </authorList>
    </citation>
    <scope>IDENTIFICATION</scope>
</reference>
<evidence type="ECO:0000313" key="7">
    <source>
        <dbReference type="EnsemblMetazoa" id="XP_014248924.1"/>
    </source>
</evidence>
<keyword evidence="5" id="KW-0732">Signal</keyword>
<dbReference type="InterPro" id="IPR042178">
    <property type="entry name" value="Serpin_sf_1"/>
</dbReference>
<dbReference type="Gene3D" id="2.30.39.10">
    <property type="entry name" value="Alpha-1-antitrypsin, domain 1"/>
    <property type="match status" value="2"/>
</dbReference>
<feature type="chain" id="PRO_5035179330" description="Serpin domain-containing protein" evidence="5">
    <location>
        <begin position="18"/>
        <end position="440"/>
    </location>
</feature>
<dbReference type="InterPro" id="IPR000215">
    <property type="entry name" value="Serpin_fam"/>
</dbReference>
<proteinExistence type="inferred from homology"/>
<evidence type="ECO:0000259" key="6">
    <source>
        <dbReference type="SMART" id="SM00093"/>
    </source>
</evidence>
<dbReference type="PANTHER" id="PTHR11461:SF292">
    <property type="entry name" value="SERPIN 100A"/>
    <property type="match status" value="1"/>
</dbReference>
<dbReference type="PANTHER" id="PTHR11461">
    <property type="entry name" value="SERINE PROTEASE INHIBITOR, SERPIN"/>
    <property type="match status" value="1"/>
</dbReference>
<dbReference type="InterPro" id="IPR036186">
    <property type="entry name" value="Serpin_sf"/>
</dbReference>
<dbReference type="Pfam" id="PF00079">
    <property type="entry name" value="Serpin"/>
    <property type="match status" value="2"/>
</dbReference>
<dbReference type="SUPFAM" id="SSF56574">
    <property type="entry name" value="Serpins"/>
    <property type="match status" value="1"/>
</dbReference>
<organism evidence="7 8">
    <name type="scientific">Cimex lectularius</name>
    <name type="common">Bed bug</name>
    <name type="synonym">Acanthia lectularia</name>
    <dbReference type="NCBI Taxonomy" id="79782"/>
    <lineage>
        <taxon>Eukaryota</taxon>
        <taxon>Metazoa</taxon>
        <taxon>Ecdysozoa</taxon>
        <taxon>Arthropoda</taxon>
        <taxon>Hexapoda</taxon>
        <taxon>Insecta</taxon>
        <taxon>Pterygota</taxon>
        <taxon>Neoptera</taxon>
        <taxon>Paraneoptera</taxon>
        <taxon>Hemiptera</taxon>
        <taxon>Heteroptera</taxon>
        <taxon>Panheteroptera</taxon>
        <taxon>Cimicomorpha</taxon>
        <taxon>Cimicidae</taxon>
        <taxon>Cimex</taxon>
    </lineage>
</organism>
<sequence length="440" mass="49176">MNAGMIVLLGCVFYSTAQHQSITFLASFNNRMVPHLLQALSYNQSNVVYSPFGLATSLAVVFEGVDDKIATELCKILGLSSPKATRENLRLGIKILLEHMQAIQRKNTDGVVISLNSAKVHAPDSLFQPYAQLLKNYYKTEMLENITANATELVLDYFTDTRVMSHWKDFDKLAVYTYLTHQPSVPFMTPYGDVVNVPMVPQVGLFKAGYHPKLNSQIVELPLEDDATSLVLIMPDHKDGMEDVLLKMLEVDLRTLVKRLPTSEVEVTLPQFALVNSGLNIGKILKKSGLGIAFTRATTKNKRGSSRRRTTTGLLKSIKQNAYFATSFTSVNSVASTGSTLYRKVKGEAKKSETKKPQPAPTLNIDALDIENLTKLLEKLEAGKQNVKNEQQTEYSFQNEQTRRKRETVQSYSFNKPFIFLIYHIKSSVILLAGTVTRPT</sequence>
<dbReference type="OMA" id="MSHWKDY"/>
<dbReference type="GO" id="GO:0005615">
    <property type="term" value="C:extracellular space"/>
    <property type="evidence" value="ECO:0007669"/>
    <property type="project" value="InterPro"/>
</dbReference>
<name>A0A8I6RSQ7_CIMLE</name>
<evidence type="ECO:0000313" key="8">
    <source>
        <dbReference type="Proteomes" id="UP000494040"/>
    </source>
</evidence>
<feature type="signal peptide" evidence="5">
    <location>
        <begin position="1"/>
        <end position="17"/>
    </location>
</feature>
<keyword evidence="1" id="KW-0646">Protease inhibitor</keyword>
<dbReference type="EnsemblMetazoa" id="XM_014393438.2">
    <property type="protein sequence ID" value="XP_014248924.1"/>
    <property type="gene ID" value="LOC106666333"/>
</dbReference>
<keyword evidence="8" id="KW-1185">Reference proteome</keyword>
<accession>A0A8I6RSQ7</accession>
<dbReference type="PROSITE" id="PS00284">
    <property type="entry name" value="SERPIN"/>
    <property type="match status" value="1"/>
</dbReference>
<dbReference type="SMART" id="SM00093">
    <property type="entry name" value="SERPIN"/>
    <property type="match status" value="1"/>
</dbReference>
<evidence type="ECO:0000256" key="3">
    <source>
        <dbReference type="RuleBase" id="RU000411"/>
    </source>
</evidence>